<accession>A0ABT3Z5L4</accession>
<dbReference type="Proteomes" id="UP001073227">
    <property type="component" value="Unassembled WGS sequence"/>
</dbReference>
<dbReference type="SUPFAM" id="SSF55166">
    <property type="entry name" value="Hedgehog/DD-peptidase"/>
    <property type="match status" value="1"/>
</dbReference>
<proteinExistence type="predicted"/>
<dbReference type="RefSeq" id="WP_267652671.1">
    <property type="nucleotide sequence ID" value="NZ_JAOVZR010000001.1"/>
</dbReference>
<comment type="caution">
    <text evidence="4">The sequence shown here is derived from an EMBL/GenBank/DDBJ whole genome shotgun (WGS) entry which is preliminary data.</text>
</comment>
<feature type="region of interest" description="Disordered" evidence="1">
    <location>
        <begin position="175"/>
        <end position="211"/>
    </location>
</feature>
<evidence type="ECO:0000256" key="2">
    <source>
        <dbReference type="SAM" id="SignalP"/>
    </source>
</evidence>
<evidence type="ECO:0000256" key="1">
    <source>
        <dbReference type="SAM" id="MobiDB-lite"/>
    </source>
</evidence>
<reference evidence="4" key="1">
    <citation type="submission" date="2022-10" db="EMBL/GenBank/DDBJ databases">
        <title>Hoeflea sp. G2-23, isolated from marine algae.</title>
        <authorList>
            <person name="Kristyanto S."/>
            <person name="Kim J.M."/>
            <person name="Jeon C.O."/>
        </authorList>
    </citation>
    <scope>NUCLEOTIDE SEQUENCE</scope>
    <source>
        <strain evidence="4">G2-23</strain>
    </source>
</reference>
<evidence type="ECO:0000313" key="4">
    <source>
        <dbReference type="EMBL" id="MCY0147050.1"/>
    </source>
</evidence>
<dbReference type="PROSITE" id="PS51257">
    <property type="entry name" value="PROKAR_LIPOPROTEIN"/>
    <property type="match status" value="1"/>
</dbReference>
<feature type="domain" description="Peptidase M15A C-terminal" evidence="3">
    <location>
        <begin position="248"/>
        <end position="351"/>
    </location>
</feature>
<evidence type="ECO:0000313" key="5">
    <source>
        <dbReference type="Proteomes" id="UP001073227"/>
    </source>
</evidence>
<gene>
    <name evidence="4" type="ORF">OEG84_04780</name>
</gene>
<protein>
    <submittedName>
        <fullName evidence="4">YcbK family protein</fullName>
    </submittedName>
</protein>
<dbReference type="InterPro" id="IPR009045">
    <property type="entry name" value="Zn_M74/Hedgehog-like"/>
</dbReference>
<feature type="compositionally biased region" description="Polar residues" evidence="1">
    <location>
        <begin position="74"/>
        <end position="83"/>
    </location>
</feature>
<feature type="chain" id="PRO_5046901341" evidence="2">
    <location>
        <begin position="20"/>
        <end position="367"/>
    </location>
</feature>
<keyword evidence="5" id="KW-1185">Reference proteome</keyword>
<dbReference type="Pfam" id="PF08291">
    <property type="entry name" value="Peptidase_M15_3"/>
    <property type="match status" value="1"/>
</dbReference>
<name>A0ABT3Z5L4_9HYPH</name>
<keyword evidence="2" id="KW-0732">Signal</keyword>
<sequence length="367" mass="38030">MRAWLLAGAAIALSGCVSVNDDPSMYASQGFAPGAPNMANSASSGTSSDSLIVAALESASDAPAPVPPPAADAQTASLPANEATDSATIQSLVQADTAVDALNRGITQTQSAQPVANLYSAPADPSQVAVVPEPAPAEPAAVASAAPEVEEQPAAAPVQELAVVAPPKKKTFFSRLFGSQTNSSKKTSRTTTKRPTSSRAQTASVASAGGNALPGVRLAGLMGVTSDDDTRSSDSGNIQLASAAGLARLAPNGLHLQTEKVKVDCFSPKLISVLHTVERKYGRPVVVTSGYRSPKHNRRVGGASGSRHTTCEAADIQVEGVSKWQLAKYLRSMPGRGGVGTYCYTESVHIDIGNARDWNWRCRRRKK</sequence>
<feature type="signal peptide" evidence="2">
    <location>
        <begin position="1"/>
        <end position="19"/>
    </location>
</feature>
<dbReference type="EMBL" id="JAOVZR010000001">
    <property type="protein sequence ID" value="MCY0147050.1"/>
    <property type="molecule type" value="Genomic_DNA"/>
</dbReference>
<feature type="region of interest" description="Disordered" evidence="1">
    <location>
        <begin position="59"/>
        <end position="83"/>
    </location>
</feature>
<evidence type="ECO:0000259" key="3">
    <source>
        <dbReference type="Pfam" id="PF08291"/>
    </source>
</evidence>
<dbReference type="InterPro" id="IPR013230">
    <property type="entry name" value="Peptidase_M15A_C"/>
</dbReference>
<dbReference type="Gene3D" id="3.30.1380.10">
    <property type="match status" value="1"/>
</dbReference>
<organism evidence="4 5">
    <name type="scientific">Hoeflea algicola</name>
    <dbReference type="NCBI Taxonomy" id="2983763"/>
    <lineage>
        <taxon>Bacteria</taxon>
        <taxon>Pseudomonadati</taxon>
        <taxon>Pseudomonadota</taxon>
        <taxon>Alphaproteobacteria</taxon>
        <taxon>Hyphomicrobiales</taxon>
        <taxon>Rhizobiaceae</taxon>
        <taxon>Hoeflea</taxon>
    </lineage>
</organism>